<evidence type="ECO:0000256" key="4">
    <source>
        <dbReference type="ARBA" id="ARBA00038211"/>
    </source>
</evidence>
<accession>A0A814JHL6</accession>
<dbReference type="Gene3D" id="3.30.200.20">
    <property type="entry name" value="Phosphorylase Kinase, domain 1"/>
    <property type="match status" value="3"/>
</dbReference>
<keyword evidence="1" id="KW-0594">Phospholipid biosynthesis</keyword>
<sequence>MQVTEQLSQQPLHINIELNSSDLETCGPRLVCLVKQDWICKTIHFEKLTDGLSNKLLAMFPSSKDEQSLIVRIYGKNSDLIVDRKVEIQTMTKCITDNMNVIMQVTEHLNQQPLHINIELDSSDLETCGPRLVCLVKQDWICKTIHFEKLTDGLSNKLLAMFPSSKDEQSLIVRIYGKNSDLIVDRKVEIQTMLLAMFPSSKDEQSLIVRIYGKNSDLIVDRKVEIQTMVRLSQYNMSNQVLLTFNNGFLYTYVPGEQINIDNESVDLLVASKLAEYHSIPSDDDNQNKKQQLIEKLRHYLNLLNGTNPQLQERLKTLKSPTMGVLGTIKATVGLQSWTPSLDSLESILDYSWSQLADDIDAIENTLNQNWSNIPVVFCHNDTQSRNFLLDKKTHTLRIIDFEHCFHNLYLFDIANYFVEFAGLGSSPDWPSKYPSVERRKTFLAEYLKHARFLNCENIENEPDKLSERCYRLIALTHLYWSLWALLEALINPEALSQFDYVTYSKSRFNQYKLHKSHFFAS</sequence>
<dbReference type="InterPro" id="IPR011009">
    <property type="entry name" value="Kinase-like_dom_sf"/>
</dbReference>
<comment type="pathway">
    <text evidence="3">Phospholipid metabolism; phosphatidylethanolamine biosynthesis; phosphatidylethanolamine from ethanolamine: step 1/3.</text>
</comment>
<dbReference type="Pfam" id="PF01633">
    <property type="entry name" value="Choline_kinase"/>
    <property type="match status" value="1"/>
</dbReference>
<dbReference type="Proteomes" id="UP000663860">
    <property type="component" value="Unassembled WGS sequence"/>
</dbReference>
<name>A0A814JHL6_9BILA</name>
<keyword evidence="1" id="KW-0444">Lipid biosynthesis</keyword>
<evidence type="ECO:0000313" key="6">
    <source>
        <dbReference type="EMBL" id="CAF1037584.1"/>
    </source>
</evidence>
<gene>
    <name evidence="6" type="ORF">IZO911_LOCUS19607</name>
</gene>
<dbReference type="SUPFAM" id="SSF56112">
    <property type="entry name" value="Protein kinase-like (PK-like)"/>
    <property type="match status" value="1"/>
</dbReference>
<dbReference type="EMBL" id="CAJNOE010000197">
    <property type="protein sequence ID" value="CAF1037584.1"/>
    <property type="molecule type" value="Genomic_DNA"/>
</dbReference>
<evidence type="ECO:0000256" key="1">
    <source>
        <dbReference type="ARBA" id="ARBA00023209"/>
    </source>
</evidence>
<protein>
    <recommendedName>
        <fullName evidence="5">ethanolamine kinase</fullName>
        <ecNumber evidence="5">2.7.1.82</ecNumber>
    </recommendedName>
</protein>
<dbReference type="AlphaFoldDB" id="A0A814JHL6"/>
<evidence type="ECO:0000256" key="5">
    <source>
        <dbReference type="ARBA" id="ARBA00038874"/>
    </source>
</evidence>
<dbReference type="GO" id="GO:0006646">
    <property type="term" value="P:phosphatidylethanolamine biosynthetic process"/>
    <property type="evidence" value="ECO:0007669"/>
    <property type="project" value="TreeGrafter"/>
</dbReference>
<comment type="similarity">
    <text evidence="4">Belongs to the choline/ethanolamine kinase family.</text>
</comment>
<keyword evidence="2" id="KW-1208">Phospholipid metabolism</keyword>
<evidence type="ECO:0000313" key="7">
    <source>
        <dbReference type="Proteomes" id="UP000663860"/>
    </source>
</evidence>
<evidence type="ECO:0000256" key="3">
    <source>
        <dbReference type="ARBA" id="ARBA00037883"/>
    </source>
</evidence>
<comment type="caution">
    <text evidence="6">The sequence shown here is derived from an EMBL/GenBank/DDBJ whole genome shotgun (WGS) entry which is preliminary data.</text>
</comment>
<dbReference type="PANTHER" id="PTHR22603:SF66">
    <property type="entry name" value="ETHANOLAMINE KINASE"/>
    <property type="match status" value="1"/>
</dbReference>
<evidence type="ECO:0000256" key="2">
    <source>
        <dbReference type="ARBA" id="ARBA00023264"/>
    </source>
</evidence>
<keyword evidence="1" id="KW-0443">Lipid metabolism</keyword>
<reference evidence="6" key="1">
    <citation type="submission" date="2021-02" db="EMBL/GenBank/DDBJ databases">
        <authorList>
            <person name="Nowell W R."/>
        </authorList>
    </citation>
    <scope>NUCLEOTIDE SEQUENCE</scope>
</reference>
<organism evidence="6 7">
    <name type="scientific">Adineta steineri</name>
    <dbReference type="NCBI Taxonomy" id="433720"/>
    <lineage>
        <taxon>Eukaryota</taxon>
        <taxon>Metazoa</taxon>
        <taxon>Spiralia</taxon>
        <taxon>Gnathifera</taxon>
        <taxon>Rotifera</taxon>
        <taxon>Eurotatoria</taxon>
        <taxon>Bdelloidea</taxon>
        <taxon>Adinetida</taxon>
        <taxon>Adinetidae</taxon>
        <taxon>Adineta</taxon>
    </lineage>
</organism>
<dbReference type="GO" id="GO:0004305">
    <property type="term" value="F:ethanolamine kinase activity"/>
    <property type="evidence" value="ECO:0007669"/>
    <property type="project" value="UniProtKB-EC"/>
</dbReference>
<dbReference type="GO" id="GO:0005737">
    <property type="term" value="C:cytoplasm"/>
    <property type="evidence" value="ECO:0007669"/>
    <property type="project" value="TreeGrafter"/>
</dbReference>
<dbReference type="PANTHER" id="PTHR22603">
    <property type="entry name" value="CHOLINE/ETHANOALAMINE KINASE"/>
    <property type="match status" value="1"/>
</dbReference>
<dbReference type="Gene3D" id="3.90.1200.10">
    <property type="match status" value="1"/>
</dbReference>
<dbReference type="EC" id="2.7.1.82" evidence="5"/>
<proteinExistence type="inferred from homology"/>